<keyword evidence="2" id="KW-0067">ATP-binding</keyword>
<evidence type="ECO:0000256" key="1">
    <source>
        <dbReference type="ARBA" id="ARBA00022741"/>
    </source>
</evidence>
<keyword evidence="3" id="KW-0472">Membrane</keyword>
<dbReference type="PANTHER" id="PTHR10695">
    <property type="entry name" value="DEPHOSPHO-COA KINASE-RELATED"/>
    <property type="match status" value="1"/>
</dbReference>
<reference evidence="4 5" key="1">
    <citation type="submission" date="2024-03" db="EMBL/GenBank/DDBJ databases">
        <title>Genome-scale model development and genomic sequencing of the oleaginous clade Lipomyces.</title>
        <authorList>
            <consortium name="Lawrence Berkeley National Laboratory"/>
            <person name="Czajka J.J."/>
            <person name="Han Y."/>
            <person name="Kim J."/>
            <person name="Mondo S.J."/>
            <person name="Hofstad B.A."/>
            <person name="Robles A."/>
            <person name="Haridas S."/>
            <person name="Riley R."/>
            <person name="LaButti K."/>
            <person name="Pangilinan J."/>
            <person name="Andreopoulos W."/>
            <person name="Lipzen A."/>
            <person name="Yan J."/>
            <person name="Wang M."/>
            <person name="Ng V."/>
            <person name="Grigoriev I.V."/>
            <person name="Spatafora J.W."/>
            <person name="Magnuson J.K."/>
            <person name="Baker S.E."/>
            <person name="Pomraning K.R."/>
        </authorList>
    </citation>
    <scope>NUCLEOTIDE SEQUENCE [LARGE SCALE GENOMIC DNA]</scope>
    <source>
        <strain evidence="4 5">Phaff 52-87</strain>
    </source>
</reference>
<keyword evidence="4" id="KW-0418">Kinase</keyword>
<gene>
    <name evidence="4" type="ORF">BZA70DRAFT_310743</name>
</gene>
<dbReference type="NCBIfam" id="TIGR00152">
    <property type="entry name" value="dephospho-CoA kinase"/>
    <property type="match status" value="1"/>
</dbReference>
<dbReference type="PANTHER" id="PTHR10695:SF46">
    <property type="entry name" value="BIFUNCTIONAL COENZYME A SYNTHASE-RELATED"/>
    <property type="match status" value="1"/>
</dbReference>
<dbReference type="PROSITE" id="PS51219">
    <property type="entry name" value="DPCK"/>
    <property type="match status" value="1"/>
</dbReference>
<keyword evidence="3" id="KW-0812">Transmembrane</keyword>
<keyword evidence="5" id="KW-1185">Reference proteome</keyword>
<evidence type="ECO:0000313" key="5">
    <source>
        <dbReference type="Proteomes" id="UP001498771"/>
    </source>
</evidence>
<protein>
    <submittedName>
        <fullName evidence="4">Dephospho-CoA kinase</fullName>
    </submittedName>
</protein>
<dbReference type="Proteomes" id="UP001498771">
    <property type="component" value="Unassembled WGS sequence"/>
</dbReference>
<evidence type="ECO:0000256" key="2">
    <source>
        <dbReference type="ARBA" id="ARBA00022840"/>
    </source>
</evidence>
<evidence type="ECO:0000256" key="3">
    <source>
        <dbReference type="SAM" id="Phobius"/>
    </source>
</evidence>
<dbReference type="HAMAP" id="MF_00376">
    <property type="entry name" value="Dephospho_CoA_kinase"/>
    <property type="match status" value="1"/>
</dbReference>
<dbReference type="InterPro" id="IPR027417">
    <property type="entry name" value="P-loop_NTPase"/>
</dbReference>
<dbReference type="RefSeq" id="XP_064768621.1">
    <property type="nucleotide sequence ID" value="XM_064914930.1"/>
</dbReference>
<keyword evidence="1" id="KW-0547">Nucleotide-binding</keyword>
<keyword evidence="3" id="KW-1133">Transmembrane helix</keyword>
<name>A0ABR1F8W7_9ASCO</name>
<accession>A0ABR1F8W7</accession>
<feature type="transmembrane region" description="Helical" evidence="3">
    <location>
        <begin position="224"/>
        <end position="241"/>
    </location>
</feature>
<sequence>MLILGLTGGIATGKSTVSTMLSAPPFSFPIIDADKIAREVVEPGTRAYNKIVAYFGPKIPDLLLDAPPSSSENGGRPLNRPALGRHVFANETDRKMLNAFTHPEVRKAIFRRLLVNWLVRGSDVVVLDVPLLFEAKFDVFCGATLVVACTPENQRARLLKRDGHVLTEQDAEQRIAAQMPVEKKAWLADVVVWNDGDVDELRYEVAQAVAKLRPSRVRAWLERVPPIGAFMALLMLARNYFSDQKKRREKLT</sequence>
<dbReference type="EMBL" id="JBBJBU010000005">
    <property type="protein sequence ID" value="KAK7205588.1"/>
    <property type="molecule type" value="Genomic_DNA"/>
</dbReference>
<organism evidence="4 5">
    <name type="scientific">Myxozyma melibiosi</name>
    <dbReference type="NCBI Taxonomy" id="54550"/>
    <lineage>
        <taxon>Eukaryota</taxon>
        <taxon>Fungi</taxon>
        <taxon>Dikarya</taxon>
        <taxon>Ascomycota</taxon>
        <taxon>Saccharomycotina</taxon>
        <taxon>Lipomycetes</taxon>
        <taxon>Lipomycetales</taxon>
        <taxon>Lipomycetaceae</taxon>
        <taxon>Myxozyma</taxon>
    </lineage>
</organism>
<dbReference type="CDD" id="cd02022">
    <property type="entry name" value="DPCK"/>
    <property type="match status" value="1"/>
</dbReference>
<dbReference type="SUPFAM" id="SSF52540">
    <property type="entry name" value="P-loop containing nucleoside triphosphate hydrolases"/>
    <property type="match status" value="1"/>
</dbReference>
<keyword evidence="4" id="KW-0808">Transferase</keyword>
<evidence type="ECO:0000313" key="4">
    <source>
        <dbReference type="EMBL" id="KAK7205588.1"/>
    </source>
</evidence>
<proteinExistence type="inferred from homology"/>
<dbReference type="InterPro" id="IPR001977">
    <property type="entry name" value="Depp_CoAkinase"/>
</dbReference>
<dbReference type="GO" id="GO:0016301">
    <property type="term" value="F:kinase activity"/>
    <property type="evidence" value="ECO:0007669"/>
    <property type="project" value="UniProtKB-KW"/>
</dbReference>
<comment type="caution">
    <text evidence="4">The sequence shown here is derived from an EMBL/GenBank/DDBJ whole genome shotgun (WGS) entry which is preliminary data.</text>
</comment>
<dbReference type="Pfam" id="PF01121">
    <property type="entry name" value="CoaE"/>
    <property type="match status" value="1"/>
</dbReference>
<dbReference type="GeneID" id="90040442"/>
<dbReference type="Gene3D" id="3.40.50.300">
    <property type="entry name" value="P-loop containing nucleotide triphosphate hydrolases"/>
    <property type="match status" value="1"/>
</dbReference>